<protein>
    <recommendedName>
        <fullName evidence="5">Alpha-type protein kinase domain-containing protein</fullName>
    </recommendedName>
</protein>
<feature type="domain" description="Alpha-type protein kinase" evidence="5">
    <location>
        <begin position="1"/>
        <end position="211"/>
    </location>
</feature>
<dbReference type="PROSITE" id="PS51158">
    <property type="entry name" value="ALPHA_KINASE"/>
    <property type="match status" value="1"/>
</dbReference>
<evidence type="ECO:0000313" key="7">
    <source>
        <dbReference type="Proteomes" id="UP000053647"/>
    </source>
</evidence>
<evidence type="ECO:0000256" key="4">
    <source>
        <dbReference type="SAM" id="MobiDB-lite"/>
    </source>
</evidence>
<dbReference type="InterPro" id="IPR004166">
    <property type="entry name" value="a-kinase_dom"/>
</dbReference>
<accession>A0A0C9T7A9</accession>
<name>A0A0C9T7A9_PAXIN</name>
<proteinExistence type="predicted"/>
<evidence type="ECO:0000256" key="2">
    <source>
        <dbReference type="ARBA" id="ARBA00022679"/>
    </source>
</evidence>
<dbReference type="GO" id="GO:0004674">
    <property type="term" value="F:protein serine/threonine kinase activity"/>
    <property type="evidence" value="ECO:0007669"/>
    <property type="project" value="UniProtKB-KW"/>
</dbReference>
<keyword evidence="2" id="KW-0808">Transferase</keyword>
<dbReference type="HOGENOM" id="CLU_060149_0_0_1"/>
<dbReference type="Pfam" id="PF02816">
    <property type="entry name" value="Alpha_kinase"/>
    <property type="match status" value="1"/>
</dbReference>
<feature type="region of interest" description="Disordered" evidence="4">
    <location>
        <begin position="212"/>
        <end position="240"/>
    </location>
</feature>
<dbReference type="AlphaFoldDB" id="A0A0C9T7A9"/>
<feature type="compositionally biased region" description="Polar residues" evidence="4">
    <location>
        <begin position="216"/>
        <end position="229"/>
    </location>
</feature>
<keyword evidence="3" id="KW-0418">Kinase</keyword>
<dbReference type="Proteomes" id="UP000053647">
    <property type="component" value="Unassembled WGS sequence"/>
</dbReference>
<reference evidence="6 7" key="1">
    <citation type="submission" date="2014-06" db="EMBL/GenBank/DDBJ databases">
        <authorList>
            <consortium name="DOE Joint Genome Institute"/>
            <person name="Kuo A."/>
            <person name="Kohler A."/>
            <person name="Nagy L.G."/>
            <person name="Floudas D."/>
            <person name="Copeland A."/>
            <person name="Barry K.W."/>
            <person name="Cichocki N."/>
            <person name="Veneault-Fourrey C."/>
            <person name="LaButti K."/>
            <person name="Lindquist E.A."/>
            <person name="Lipzen A."/>
            <person name="Lundell T."/>
            <person name="Morin E."/>
            <person name="Murat C."/>
            <person name="Sun H."/>
            <person name="Tunlid A."/>
            <person name="Henrissat B."/>
            <person name="Grigoriev I.V."/>
            <person name="Hibbett D.S."/>
            <person name="Martin F."/>
            <person name="Nordberg H.P."/>
            <person name="Cantor M.N."/>
            <person name="Hua S.X."/>
        </authorList>
    </citation>
    <scope>NUCLEOTIDE SEQUENCE [LARGE SCALE GENOMIC DNA]</scope>
    <source>
        <strain evidence="6 7">ATCC 200175</strain>
    </source>
</reference>
<dbReference type="Gene3D" id="3.20.200.10">
    <property type="entry name" value="MHCK/EF2 kinase"/>
    <property type="match status" value="1"/>
</dbReference>
<organism evidence="6 7">
    <name type="scientific">Paxillus involutus ATCC 200175</name>
    <dbReference type="NCBI Taxonomy" id="664439"/>
    <lineage>
        <taxon>Eukaryota</taxon>
        <taxon>Fungi</taxon>
        <taxon>Dikarya</taxon>
        <taxon>Basidiomycota</taxon>
        <taxon>Agaricomycotina</taxon>
        <taxon>Agaricomycetes</taxon>
        <taxon>Agaricomycetidae</taxon>
        <taxon>Boletales</taxon>
        <taxon>Paxilineae</taxon>
        <taxon>Paxillaceae</taxon>
        <taxon>Paxillus</taxon>
    </lineage>
</organism>
<gene>
    <name evidence="6" type="ORF">PAXINDRAFT_164631</name>
</gene>
<dbReference type="CDD" id="cd04515">
    <property type="entry name" value="Alpha_kinase"/>
    <property type="match status" value="1"/>
</dbReference>
<keyword evidence="1" id="KW-0723">Serine/threonine-protein kinase</keyword>
<keyword evidence="7" id="KW-1185">Reference proteome</keyword>
<feature type="compositionally biased region" description="Basic residues" evidence="4">
    <location>
        <begin position="230"/>
        <end position="240"/>
    </location>
</feature>
<dbReference type="GO" id="GO:0005524">
    <property type="term" value="F:ATP binding"/>
    <property type="evidence" value="ECO:0007669"/>
    <property type="project" value="InterPro"/>
</dbReference>
<reference evidence="7" key="2">
    <citation type="submission" date="2015-01" db="EMBL/GenBank/DDBJ databases">
        <title>Evolutionary Origins and Diversification of the Mycorrhizal Mutualists.</title>
        <authorList>
            <consortium name="DOE Joint Genome Institute"/>
            <consortium name="Mycorrhizal Genomics Consortium"/>
            <person name="Kohler A."/>
            <person name="Kuo A."/>
            <person name="Nagy L.G."/>
            <person name="Floudas D."/>
            <person name="Copeland A."/>
            <person name="Barry K.W."/>
            <person name="Cichocki N."/>
            <person name="Veneault-Fourrey C."/>
            <person name="LaButti K."/>
            <person name="Lindquist E.A."/>
            <person name="Lipzen A."/>
            <person name="Lundell T."/>
            <person name="Morin E."/>
            <person name="Murat C."/>
            <person name="Riley R."/>
            <person name="Ohm R."/>
            <person name="Sun H."/>
            <person name="Tunlid A."/>
            <person name="Henrissat B."/>
            <person name="Grigoriev I.V."/>
            <person name="Hibbett D.S."/>
            <person name="Martin F."/>
        </authorList>
    </citation>
    <scope>NUCLEOTIDE SEQUENCE [LARGE SCALE GENOMIC DNA]</scope>
    <source>
        <strain evidence="7">ATCC 200175</strain>
    </source>
</reference>
<evidence type="ECO:0000256" key="1">
    <source>
        <dbReference type="ARBA" id="ARBA00022527"/>
    </source>
</evidence>
<sequence>MTSAKASASTRKSKRKLESAIDYAIFQCKPISSFEASNEEDLIQELRLLHFASYFLQSFYERAKLHRNVNGTFVGKVTSNIPPRPADHSTDDHTLVFKTFLAAPLLSCDGLYEEQKFCGNTDIPENEDPLGLAIDAYIHHALLDSGTTVLLSDLQGIIAPNGSIKLFDPQAHTINKSSGHWDKGASQIRIYLKEHCCNSVCRALRLHLDDRDNSTTKDNQTSKTVVSKSTQKHPLRVGFD</sequence>
<evidence type="ECO:0000259" key="5">
    <source>
        <dbReference type="PROSITE" id="PS51158"/>
    </source>
</evidence>
<dbReference type="EMBL" id="KN820022">
    <property type="protein sequence ID" value="KIJ07093.1"/>
    <property type="molecule type" value="Genomic_DNA"/>
</dbReference>
<dbReference type="SUPFAM" id="SSF56112">
    <property type="entry name" value="Protein kinase-like (PK-like)"/>
    <property type="match status" value="1"/>
</dbReference>
<evidence type="ECO:0000313" key="6">
    <source>
        <dbReference type="EMBL" id="KIJ07093.1"/>
    </source>
</evidence>
<evidence type="ECO:0000256" key="3">
    <source>
        <dbReference type="ARBA" id="ARBA00022777"/>
    </source>
</evidence>
<dbReference type="OrthoDB" id="2687461at2759"/>
<dbReference type="InterPro" id="IPR011009">
    <property type="entry name" value="Kinase-like_dom_sf"/>
</dbReference>